<keyword evidence="2" id="KW-1185">Reference proteome</keyword>
<reference evidence="1 2" key="1">
    <citation type="submission" date="2017-06" db="EMBL/GenBank/DDBJ databases">
        <title>Genome sequencing of cyanobaciteial culture collection at National Institute for Environmental Studies (NIES).</title>
        <authorList>
            <person name="Hirose Y."/>
            <person name="Shimura Y."/>
            <person name="Fujisawa T."/>
            <person name="Nakamura Y."/>
            <person name="Kawachi M."/>
        </authorList>
    </citation>
    <scope>NUCLEOTIDE SEQUENCE [LARGE SCALE GENOMIC DNA]</scope>
    <source>
        <strain evidence="1 2">NIES-267</strain>
    </source>
</reference>
<dbReference type="Proteomes" id="UP000218418">
    <property type="component" value="Chromosome"/>
</dbReference>
<proteinExistence type="predicted"/>
<dbReference type="AlphaFoldDB" id="A0A1Z4LQM3"/>
<evidence type="ECO:0000313" key="1">
    <source>
        <dbReference type="EMBL" id="BAY83418.1"/>
    </source>
</evidence>
<sequence>MFGKKFKKNRYRPKGKNLITSNKIKPDLWRLSSSEAKETLRATGLDVKKIKKITLLKHKVCISYWNQSGGVCSGFFSYRIFPTWQKEVEVLIEKSPNFKRLQLINHIMEREFKCYPYPVEMEDAIYNSLQNRLCVLKAMAQETASDDVGMASEWEYFKPFVSSS</sequence>
<gene>
    <name evidence="1" type="ORF">NIES267_29070</name>
</gene>
<accession>A0A1Z4LQM3</accession>
<dbReference type="OrthoDB" id="486547at2"/>
<dbReference type="EMBL" id="AP018227">
    <property type="protein sequence ID" value="BAY83418.1"/>
    <property type="molecule type" value="Genomic_DNA"/>
</dbReference>
<evidence type="ECO:0000313" key="2">
    <source>
        <dbReference type="Proteomes" id="UP000218418"/>
    </source>
</evidence>
<name>A0A1Z4LQM3_9CYAN</name>
<protein>
    <submittedName>
        <fullName evidence="1">Uncharacterized protein</fullName>
    </submittedName>
</protein>
<organism evidence="1 2">
    <name type="scientific">Calothrix parasitica NIES-267</name>
    <dbReference type="NCBI Taxonomy" id="1973488"/>
    <lineage>
        <taxon>Bacteria</taxon>
        <taxon>Bacillati</taxon>
        <taxon>Cyanobacteriota</taxon>
        <taxon>Cyanophyceae</taxon>
        <taxon>Nostocales</taxon>
        <taxon>Calotrichaceae</taxon>
        <taxon>Calothrix</taxon>
    </lineage>
</organism>